<keyword evidence="2" id="KW-1185">Reference proteome</keyword>
<dbReference type="Proteomes" id="UP000789860">
    <property type="component" value="Unassembled WGS sequence"/>
</dbReference>
<evidence type="ECO:0000313" key="2">
    <source>
        <dbReference type="Proteomes" id="UP000789860"/>
    </source>
</evidence>
<sequence>MKEYLAYKVEGRNANTNTLKLYIMNIKAHNQALGHNWDHRGFRVIIDEALNKCNKDASLQDSNSPISMTTAEICSNGLGSLDPLSFPSSSINTPKADSF</sequence>
<proteinExistence type="predicted"/>
<reference evidence="1" key="1">
    <citation type="submission" date="2021-06" db="EMBL/GenBank/DDBJ databases">
        <authorList>
            <person name="Kallberg Y."/>
            <person name="Tangrot J."/>
            <person name="Rosling A."/>
        </authorList>
    </citation>
    <scope>NUCLEOTIDE SEQUENCE</scope>
    <source>
        <strain evidence="1">AU212A</strain>
    </source>
</reference>
<accession>A0ACA9JVB9</accession>
<feature type="non-terminal residue" evidence="1">
    <location>
        <position position="99"/>
    </location>
</feature>
<gene>
    <name evidence="1" type="ORF">SCALOS_LOCUS436</name>
</gene>
<dbReference type="EMBL" id="CAJVPM010000208">
    <property type="protein sequence ID" value="CAG8438308.1"/>
    <property type="molecule type" value="Genomic_DNA"/>
</dbReference>
<organism evidence="1 2">
    <name type="scientific">Scutellospora calospora</name>
    <dbReference type="NCBI Taxonomy" id="85575"/>
    <lineage>
        <taxon>Eukaryota</taxon>
        <taxon>Fungi</taxon>
        <taxon>Fungi incertae sedis</taxon>
        <taxon>Mucoromycota</taxon>
        <taxon>Glomeromycotina</taxon>
        <taxon>Glomeromycetes</taxon>
        <taxon>Diversisporales</taxon>
        <taxon>Gigasporaceae</taxon>
        <taxon>Scutellospora</taxon>
    </lineage>
</organism>
<protein>
    <submittedName>
        <fullName evidence="1">11604_t:CDS:1</fullName>
    </submittedName>
</protein>
<comment type="caution">
    <text evidence="1">The sequence shown here is derived from an EMBL/GenBank/DDBJ whole genome shotgun (WGS) entry which is preliminary data.</text>
</comment>
<name>A0ACA9JVB9_9GLOM</name>
<evidence type="ECO:0000313" key="1">
    <source>
        <dbReference type="EMBL" id="CAG8438308.1"/>
    </source>
</evidence>